<keyword evidence="5" id="KW-1185">Reference proteome</keyword>
<comment type="similarity">
    <text evidence="1 3">Belongs to the short-chain dehydrogenases/reductases (SDR) family.</text>
</comment>
<accession>A0A839SSE2</accession>
<dbReference type="PRINTS" id="PR00081">
    <property type="entry name" value="GDHRDH"/>
</dbReference>
<dbReference type="PROSITE" id="PS00061">
    <property type="entry name" value="ADH_SHORT"/>
    <property type="match status" value="1"/>
</dbReference>
<dbReference type="Proteomes" id="UP000581135">
    <property type="component" value="Unassembled WGS sequence"/>
</dbReference>
<evidence type="ECO:0000256" key="2">
    <source>
        <dbReference type="ARBA" id="ARBA00023002"/>
    </source>
</evidence>
<dbReference type="Pfam" id="PF00106">
    <property type="entry name" value="adh_short"/>
    <property type="match status" value="1"/>
</dbReference>
<dbReference type="CDD" id="cd05374">
    <property type="entry name" value="17beta-HSD-like_SDR_c"/>
    <property type="match status" value="1"/>
</dbReference>
<evidence type="ECO:0000256" key="1">
    <source>
        <dbReference type="ARBA" id="ARBA00006484"/>
    </source>
</evidence>
<reference evidence="4 5" key="1">
    <citation type="submission" date="2020-08" db="EMBL/GenBank/DDBJ databases">
        <title>Genomic Encyclopedia of Type Strains, Phase III (KMG-III): the genomes of soil and plant-associated and newly described type strains.</title>
        <authorList>
            <person name="Whitman W."/>
        </authorList>
    </citation>
    <scope>NUCLEOTIDE SEQUENCE [LARGE SCALE GENOMIC DNA]</scope>
    <source>
        <strain evidence="4 5">CECT 8803</strain>
    </source>
</reference>
<dbReference type="Gene3D" id="3.40.50.720">
    <property type="entry name" value="NAD(P)-binding Rossmann-like Domain"/>
    <property type="match status" value="1"/>
</dbReference>
<dbReference type="AlphaFoldDB" id="A0A839SSE2"/>
<protein>
    <submittedName>
        <fullName evidence="4">NAD(P)-dependent dehydrogenase (Short-subunit alcohol dehydrogenase family)</fullName>
    </submittedName>
</protein>
<comment type="caution">
    <text evidence="4">The sequence shown here is derived from an EMBL/GenBank/DDBJ whole genome shotgun (WGS) entry which is preliminary data.</text>
</comment>
<organism evidence="4 5">
    <name type="scientific">Limibacillus halophilus</name>
    <dbReference type="NCBI Taxonomy" id="1579333"/>
    <lineage>
        <taxon>Bacteria</taxon>
        <taxon>Pseudomonadati</taxon>
        <taxon>Pseudomonadota</taxon>
        <taxon>Alphaproteobacteria</taxon>
        <taxon>Rhodospirillales</taxon>
        <taxon>Rhodovibrionaceae</taxon>
        <taxon>Limibacillus</taxon>
    </lineage>
</organism>
<dbReference type="RefSeq" id="WP_183414640.1">
    <property type="nucleotide sequence ID" value="NZ_JACHXA010000001.1"/>
</dbReference>
<name>A0A839SSE2_9PROT</name>
<dbReference type="InterPro" id="IPR036291">
    <property type="entry name" value="NAD(P)-bd_dom_sf"/>
</dbReference>
<evidence type="ECO:0000256" key="3">
    <source>
        <dbReference type="RuleBase" id="RU000363"/>
    </source>
</evidence>
<evidence type="ECO:0000313" key="5">
    <source>
        <dbReference type="Proteomes" id="UP000581135"/>
    </source>
</evidence>
<gene>
    <name evidence="4" type="ORF">FHR98_000088</name>
</gene>
<dbReference type="InterPro" id="IPR002347">
    <property type="entry name" value="SDR_fam"/>
</dbReference>
<keyword evidence="2" id="KW-0560">Oxidoreductase</keyword>
<dbReference type="InterPro" id="IPR020904">
    <property type="entry name" value="Sc_DH/Rdtase_CS"/>
</dbReference>
<evidence type="ECO:0000313" key="4">
    <source>
        <dbReference type="EMBL" id="MBB3063823.1"/>
    </source>
</evidence>
<dbReference type="GO" id="GO:0016491">
    <property type="term" value="F:oxidoreductase activity"/>
    <property type="evidence" value="ECO:0007669"/>
    <property type="project" value="UniProtKB-KW"/>
</dbReference>
<dbReference type="EMBL" id="JACHXA010000001">
    <property type="protein sequence ID" value="MBB3063823.1"/>
    <property type="molecule type" value="Genomic_DNA"/>
</dbReference>
<sequence length="282" mass="31565">MATKENQRVILITGCSSGIGLAAARGLNERGWKVFATCRKQEDCDRLEAEGLRSFRLDYEVPETIESAFRQTLDESGGRLDAVFNNGAYAIPGAVEDLPTAALKQIFEANFFGWHSLIRLALPVMRAQGSGRIVQNSSVLGIAALTFRGAYNATKFAVEGLTDTLRLELRGLPIEVILIEPGPINTKIRINAYPNFKRWIDWRNSPNRHLYETALIPRLEAETLPTPFELQPEAVVRKLVHALESARPRPRYYVTTPTYIMGWARRLLPTRALDWLAAKASS</sequence>
<dbReference type="PANTHER" id="PTHR44169">
    <property type="entry name" value="NADPH-DEPENDENT 1-ACYLDIHYDROXYACETONE PHOSPHATE REDUCTASE"/>
    <property type="match status" value="1"/>
</dbReference>
<dbReference type="PANTHER" id="PTHR44169:SF6">
    <property type="entry name" value="NADPH-DEPENDENT 1-ACYLDIHYDROXYACETONE PHOSPHATE REDUCTASE"/>
    <property type="match status" value="1"/>
</dbReference>
<proteinExistence type="inferred from homology"/>
<dbReference type="PRINTS" id="PR00080">
    <property type="entry name" value="SDRFAMILY"/>
</dbReference>
<dbReference type="SUPFAM" id="SSF51735">
    <property type="entry name" value="NAD(P)-binding Rossmann-fold domains"/>
    <property type="match status" value="1"/>
</dbReference>